<dbReference type="CDD" id="cd00198">
    <property type="entry name" value="vWFA"/>
    <property type="match status" value="1"/>
</dbReference>
<dbReference type="Pfam" id="PF00092">
    <property type="entry name" value="VWA"/>
    <property type="match status" value="1"/>
</dbReference>
<dbReference type="RefSeq" id="WP_179910873.1">
    <property type="nucleotide sequence ID" value="NZ_CP058910.1"/>
</dbReference>
<dbReference type="NCBIfam" id="TIGR04088">
    <property type="entry name" value="cognate_SipW"/>
    <property type="match status" value="1"/>
</dbReference>
<feature type="domain" description="VWFA" evidence="2">
    <location>
        <begin position="254"/>
        <end position="463"/>
    </location>
</feature>
<dbReference type="PROSITE" id="PS50234">
    <property type="entry name" value="VWFA"/>
    <property type="match status" value="1"/>
</dbReference>
<protein>
    <submittedName>
        <fullName evidence="3">VWA domain-containing protein</fullName>
    </submittedName>
</protein>
<accession>A0A7D5P9F1</accession>
<dbReference type="GeneID" id="56077469"/>
<gene>
    <name evidence="3" type="ORF">HZS55_06360</name>
</gene>
<reference evidence="3 4" key="1">
    <citation type="submission" date="2020-07" db="EMBL/GenBank/DDBJ databases">
        <title>Halosimplex pelagicum sp. nov. and Halosimplex rubrum sp. nov., isolated from salted brown alga Laminaria, and emended description of the genus Halosimplex.</title>
        <authorList>
            <person name="Cui H."/>
        </authorList>
    </citation>
    <scope>NUCLEOTIDE SEQUENCE [LARGE SCALE GENOMIC DNA]</scope>
    <source>
        <strain evidence="3 4">R27</strain>
    </source>
</reference>
<proteinExistence type="predicted"/>
<sequence>MTDEPMELSRRKLLGGLGAVGLASAGAGLGTSALFSDEESFESNTFAAGELDLKVDWEEHYSYPQRYGFEDPTTDLDVTRVEPEGDGYVGLPDPENPVVWVAEDDLPAYMANTSIESFPDPNDDGVQEMQEGEFAYTPCRDGADLDEHFDPVGGLRTNNADTLVDGEVEPLVSLDDVKPGDFGELTLSFHLCDNPGYVWLRARGVSESENGLTGPEATVDDSPADPELAEQIRTVWWYDTDGNNVVDDSVGSVDVMIAVDTSGSLTDDDVGELETAANDLVTDLDAAADARVGGLSFGDDVNDFTALADGPVSFSGLSSGGSTAMPAALDIAAAELDANARSGAETFVVLFTDGGPNYENREYSTGGYTVGSGYTGGNPGNSTVDDSELDETAAVADAIRGDHRILAAGIDDDKQPTGREGESGVPLLSTYLRDEIAGIPGDYFSSENPGAVSGVLSAITDAIAMDEEVFHRGTLADDLAALSSGAGVPLDAGLETDFDELSDPADSDDRECFQPGVNHFVGFGWWLPVDAGNEVQSDAVSFDVGFYTEQCRGNDGGGTSTVGDGDDGNNGDDEEETATVTVQGFPSVGGDSDDDEGATIETVDVEFPFALSGASVDDTSWSVGPSGSEVVAIDGNTVELDYPDNSNTYTSDTFLEVTVNGITAPSGTYDVDFVFEDDDDSAIDSADQVTI</sequence>
<dbReference type="InterPro" id="IPR006311">
    <property type="entry name" value="TAT_signal"/>
</dbReference>
<dbReference type="KEGG" id="hrr:HZS55_06360"/>
<dbReference type="Proteomes" id="UP000509667">
    <property type="component" value="Chromosome"/>
</dbReference>
<dbReference type="InterPro" id="IPR002035">
    <property type="entry name" value="VWF_A"/>
</dbReference>
<dbReference type="SUPFAM" id="SSF53300">
    <property type="entry name" value="vWA-like"/>
    <property type="match status" value="1"/>
</dbReference>
<evidence type="ECO:0000256" key="1">
    <source>
        <dbReference type="SAM" id="MobiDB-lite"/>
    </source>
</evidence>
<evidence type="ECO:0000313" key="4">
    <source>
        <dbReference type="Proteomes" id="UP000509667"/>
    </source>
</evidence>
<feature type="region of interest" description="Disordered" evidence="1">
    <location>
        <begin position="553"/>
        <end position="575"/>
    </location>
</feature>
<organism evidence="3 4">
    <name type="scientific">Halosimplex rubrum</name>
    <dbReference type="NCBI Taxonomy" id="869889"/>
    <lineage>
        <taxon>Archaea</taxon>
        <taxon>Methanobacteriati</taxon>
        <taxon>Methanobacteriota</taxon>
        <taxon>Stenosarchaea group</taxon>
        <taxon>Halobacteria</taxon>
        <taxon>Halobacteriales</taxon>
        <taxon>Haloarculaceae</taxon>
        <taxon>Halosimplex</taxon>
    </lineage>
</organism>
<dbReference type="OrthoDB" id="222305at2157"/>
<evidence type="ECO:0000259" key="2">
    <source>
        <dbReference type="PROSITE" id="PS50234"/>
    </source>
</evidence>
<dbReference type="InterPro" id="IPR036465">
    <property type="entry name" value="vWFA_dom_sf"/>
</dbReference>
<evidence type="ECO:0000313" key="3">
    <source>
        <dbReference type="EMBL" id="QLH76939.1"/>
    </source>
</evidence>
<name>A0A7D5P9F1_9EURY</name>
<keyword evidence="4" id="KW-1185">Reference proteome</keyword>
<dbReference type="Gene3D" id="3.40.50.410">
    <property type="entry name" value="von Willebrand factor, type A domain"/>
    <property type="match status" value="1"/>
</dbReference>
<dbReference type="SMART" id="SM00327">
    <property type="entry name" value="VWA"/>
    <property type="match status" value="1"/>
</dbReference>
<dbReference type="InterPro" id="IPR023833">
    <property type="entry name" value="Signal_pept_SipW-depend-type"/>
</dbReference>
<dbReference type="AlphaFoldDB" id="A0A7D5P9F1"/>
<dbReference type="PROSITE" id="PS51318">
    <property type="entry name" value="TAT"/>
    <property type="match status" value="1"/>
</dbReference>
<feature type="compositionally biased region" description="Acidic residues" evidence="1">
    <location>
        <begin position="564"/>
        <end position="575"/>
    </location>
</feature>
<dbReference type="EMBL" id="CP058910">
    <property type="protein sequence ID" value="QLH76939.1"/>
    <property type="molecule type" value="Genomic_DNA"/>
</dbReference>